<reference evidence="2 3" key="1">
    <citation type="journal article" date="2019" name="Int. J. Syst. Evol. Microbiol.">
        <title>The Global Catalogue of Microorganisms (GCM) 10K type strain sequencing project: providing services to taxonomists for standard genome sequencing and annotation.</title>
        <authorList>
            <consortium name="The Broad Institute Genomics Platform"/>
            <consortium name="The Broad Institute Genome Sequencing Center for Infectious Disease"/>
            <person name="Wu L."/>
            <person name="Ma J."/>
        </authorList>
    </citation>
    <scope>NUCLEOTIDE SEQUENCE [LARGE SCALE GENOMIC DNA]</scope>
    <source>
        <strain evidence="2 3">CGMCC 1.16026</strain>
    </source>
</reference>
<evidence type="ECO:0000313" key="3">
    <source>
        <dbReference type="Proteomes" id="UP001596145"/>
    </source>
</evidence>
<gene>
    <name evidence="2" type="ORF">ACFPJA_03450</name>
</gene>
<dbReference type="Pfam" id="PF24349">
    <property type="entry name" value="DUF7509"/>
    <property type="match status" value="1"/>
</dbReference>
<comment type="caution">
    <text evidence="2">The sequence shown here is derived from an EMBL/GenBank/DDBJ whole genome shotgun (WGS) entry which is preliminary data.</text>
</comment>
<evidence type="ECO:0000313" key="2">
    <source>
        <dbReference type="EMBL" id="MFC5133781.1"/>
    </source>
</evidence>
<dbReference type="AlphaFoldDB" id="A0ABD5QNX3"/>
<keyword evidence="3" id="KW-1185">Reference proteome</keyword>
<dbReference type="RefSeq" id="WP_122106442.1">
    <property type="nucleotide sequence ID" value="NZ_JBHSKV010000004.1"/>
</dbReference>
<name>A0ABD5QNX3_9EURY</name>
<sequence length="228" mass="25665">MRNRIVDSLGELAHSRFLVYLMGPYKAFDLDSVLETTDADDALDLDRIPESIDFGTLVDSETDLEKQEAVFDLLLFVRDRLRTDPGVNAFLAVDVDVPLDEMDAGTQSIEFAFASNAVIYLVPKIGDNLGVGIETGSVLEAFYRERAESIDSRSVSDRHERVLFIHESGVRSAMIAAVQDRWDARVYSYTDREDLVTQIRLFVRDLARRERHGSLPTLEDASDATDRS</sequence>
<evidence type="ECO:0000259" key="1">
    <source>
        <dbReference type="Pfam" id="PF24349"/>
    </source>
</evidence>
<accession>A0ABD5QNX3</accession>
<proteinExistence type="predicted"/>
<dbReference type="InterPro" id="IPR055931">
    <property type="entry name" value="DUF7509"/>
</dbReference>
<dbReference type="EMBL" id="JBHSKV010000004">
    <property type="protein sequence ID" value="MFC5133781.1"/>
    <property type="molecule type" value="Genomic_DNA"/>
</dbReference>
<organism evidence="2 3">
    <name type="scientific">Halorubrum glutamatedens</name>
    <dbReference type="NCBI Taxonomy" id="2707018"/>
    <lineage>
        <taxon>Archaea</taxon>
        <taxon>Methanobacteriati</taxon>
        <taxon>Methanobacteriota</taxon>
        <taxon>Stenosarchaea group</taxon>
        <taxon>Halobacteria</taxon>
        <taxon>Halobacteriales</taxon>
        <taxon>Haloferacaceae</taxon>
        <taxon>Halorubrum</taxon>
    </lineage>
</organism>
<feature type="domain" description="DUF7509" evidence="1">
    <location>
        <begin position="2"/>
        <end position="219"/>
    </location>
</feature>
<protein>
    <recommendedName>
        <fullName evidence="1">DUF7509 domain-containing protein</fullName>
    </recommendedName>
</protein>
<dbReference type="Proteomes" id="UP001596145">
    <property type="component" value="Unassembled WGS sequence"/>
</dbReference>